<dbReference type="Pfam" id="PF05704">
    <property type="entry name" value="Caps_synth"/>
    <property type="match status" value="1"/>
</dbReference>
<organism evidence="1 2">
    <name type="scientific">Eikenella corrodens</name>
    <dbReference type="NCBI Taxonomy" id="539"/>
    <lineage>
        <taxon>Bacteria</taxon>
        <taxon>Pseudomonadati</taxon>
        <taxon>Pseudomonadota</taxon>
        <taxon>Betaproteobacteria</taxon>
        <taxon>Neisseriales</taxon>
        <taxon>Neisseriaceae</taxon>
        <taxon>Eikenella</taxon>
    </lineage>
</organism>
<dbReference type="SUPFAM" id="SSF53448">
    <property type="entry name" value="Nucleotide-diphospho-sugar transferases"/>
    <property type="match status" value="1"/>
</dbReference>
<dbReference type="AlphaFoldDB" id="A0A1A9REY9"/>
<dbReference type="Gene3D" id="3.90.550.20">
    <property type="match status" value="1"/>
</dbReference>
<evidence type="ECO:0000313" key="2">
    <source>
        <dbReference type="Proteomes" id="UP000077589"/>
    </source>
</evidence>
<dbReference type="GO" id="GO:0016757">
    <property type="term" value="F:glycosyltransferase activity"/>
    <property type="evidence" value="ECO:0007669"/>
    <property type="project" value="InterPro"/>
</dbReference>
<proteinExistence type="predicted"/>
<dbReference type="OrthoDB" id="9802881at2"/>
<comment type="caution">
    <text evidence="1">The sequence shown here is derived from an EMBL/GenBank/DDBJ whole genome shotgun (WGS) entry which is preliminary data.</text>
</comment>
<dbReference type="Proteomes" id="UP000077589">
    <property type="component" value="Unassembled WGS sequence"/>
</dbReference>
<dbReference type="EMBL" id="LXSG01000037">
    <property type="protein sequence ID" value="OAM16924.1"/>
    <property type="molecule type" value="Genomic_DNA"/>
</dbReference>
<dbReference type="STRING" id="539.A7P85_04845"/>
<reference evidence="2" key="1">
    <citation type="submission" date="2016-05" db="EMBL/GenBank/DDBJ databases">
        <title>Draft genome of Corynebacterium afermentans subsp. afermentans LCDC 88199T.</title>
        <authorList>
            <person name="Bernier A.-M."/>
            <person name="Bernard K."/>
        </authorList>
    </citation>
    <scope>NUCLEOTIDE SEQUENCE [LARGE SCALE GENOMIC DNA]</scope>
    <source>
        <strain evidence="2">NML04-0072</strain>
    </source>
</reference>
<dbReference type="InterPro" id="IPR029044">
    <property type="entry name" value="Nucleotide-diphossugar_trans"/>
</dbReference>
<evidence type="ECO:0000313" key="1">
    <source>
        <dbReference type="EMBL" id="OAM16924.1"/>
    </source>
</evidence>
<dbReference type="RefSeq" id="WP_064088050.1">
    <property type="nucleotide sequence ID" value="NZ_CAUTFU010000002.1"/>
</dbReference>
<name>A0A1A9REY9_EIKCO</name>
<accession>A0A1A9REY9</accession>
<dbReference type="InterPro" id="IPR008441">
    <property type="entry name" value="AfumC-like_glycosyl_Trfase"/>
</dbReference>
<gene>
    <name evidence="1" type="ORF">A7P90_09955</name>
</gene>
<sequence>MPFPADHFASTATPLLRLNQRPWKIFYRGLIPKPLRNKINPYASRKQMYHTAELWRPFLQAYFQGQLPRFNLQAKQDLRGQKIIWQYWGQGLEPEQLPEMVRLCFRSVEQNLGNYQLIRLDDQTLHNYLDLPDFVQAKRQHPAFKPAFFADLLRLALLDIYGGVWLDASILLTAPLPKEWAQTDFFMYQRSPTAAHQDFWQSFNADVFNWSPDHPVQVNNCIIAAQPGNLLIHTCLDVMLNFWQTQNHIPHYFFFQIMFNELVRNHLPGQAGEPVDDTLPHLLLAKLEQPYNAEAFAEITAQTPVHKLDRRLSFQPGTFGAHLKQLFDPTS</sequence>
<protein>
    <submittedName>
        <fullName evidence="1">Capsular biosynthesis protein</fullName>
    </submittedName>
</protein>